<proteinExistence type="inferred from homology"/>
<name>E4X7D5_OIKDI</name>
<keyword evidence="4 5" id="KW-0067">ATP-binding</keyword>
<protein>
    <recommendedName>
        <fullName evidence="7">Protein kinase domain-containing protein</fullName>
    </recommendedName>
</protein>
<dbReference type="PANTHER" id="PTHR24348:SF22">
    <property type="entry name" value="NON-SPECIFIC SERINE_THREONINE PROTEIN KINASE"/>
    <property type="match status" value="1"/>
</dbReference>
<evidence type="ECO:0000256" key="5">
    <source>
        <dbReference type="PROSITE-ProRule" id="PRU10141"/>
    </source>
</evidence>
<dbReference type="GO" id="GO:0005524">
    <property type="term" value="F:ATP binding"/>
    <property type="evidence" value="ECO:0007669"/>
    <property type="project" value="UniProtKB-UniRule"/>
</dbReference>
<dbReference type="GO" id="GO:0000407">
    <property type="term" value="C:phagophore assembly site"/>
    <property type="evidence" value="ECO:0007669"/>
    <property type="project" value="TreeGrafter"/>
</dbReference>
<feature type="domain" description="Protein kinase" evidence="7">
    <location>
        <begin position="6"/>
        <end position="334"/>
    </location>
</feature>
<dbReference type="InParanoid" id="E4X7D5"/>
<dbReference type="GO" id="GO:0000045">
    <property type="term" value="P:autophagosome assembly"/>
    <property type="evidence" value="ECO:0007669"/>
    <property type="project" value="TreeGrafter"/>
</dbReference>
<dbReference type="GO" id="GO:0010506">
    <property type="term" value="P:regulation of autophagy"/>
    <property type="evidence" value="ECO:0007669"/>
    <property type="project" value="InterPro"/>
</dbReference>
<dbReference type="GO" id="GO:0005776">
    <property type="term" value="C:autophagosome"/>
    <property type="evidence" value="ECO:0007669"/>
    <property type="project" value="TreeGrafter"/>
</dbReference>
<dbReference type="InterPro" id="IPR017441">
    <property type="entry name" value="Protein_kinase_ATP_BS"/>
</dbReference>
<dbReference type="Gene3D" id="3.30.200.20">
    <property type="entry name" value="Phosphorylase Kinase, domain 1"/>
    <property type="match status" value="1"/>
</dbReference>
<dbReference type="AlphaFoldDB" id="E4X7D5"/>
<dbReference type="GO" id="GO:0005829">
    <property type="term" value="C:cytosol"/>
    <property type="evidence" value="ECO:0007669"/>
    <property type="project" value="TreeGrafter"/>
</dbReference>
<dbReference type="InterPro" id="IPR008271">
    <property type="entry name" value="Ser/Thr_kinase_AS"/>
</dbReference>
<keyword evidence="3" id="KW-0418">Kinase</keyword>
<dbReference type="Gene3D" id="1.10.510.10">
    <property type="entry name" value="Transferase(Phosphotransferase) domain 1"/>
    <property type="match status" value="1"/>
</dbReference>
<dbReference type="PROSITE" id="PS00107">
    <property type="entry name" value="PROTEIN_KINASE_ATP"/>
    <property type="match status" value="1"/>
</dbReference>
<comment type="similarity">
    <text evidence="6">Belongs to the protein kinase superfamily.</text>
</comment>
<evidence type="ECO:0000259" key="7">
    <source>
        <dbReference type="PROSITE" id="PS50011"/>
    </source>
</evidence>
<accession>E4X7D5</accession>
<evidence type="ECO:0000256" key="2">
    <source>
        <dbReference type="ARBA" id="ARBA00022741"/>
    </source>
</evidence>
<evidence type="ECO:0000256" key="6">
    <source>
        <dbReference type="RuleBase" id="RU000304"/>
    </source>
</evidence>
<dbReference type="InterPro" id="IPR000719">
    <property type="entry name" value="Prot_kinase_dom"/>
</dbReference>
<evidence type="ECO:0000256" key="4">
    <source>
        <dbReference type="ARBA" id="ARBA00022840"/>
    </source>
</evidence>
<dbReference type="OrthoDB" id="4062651at2759"/>
<dbReference type="EMBL" id="FN653028">
    <property type="protein sequence ID" value="CBY18607.1"/>
    <property type="molecule type" value="Genomic_DNA"/>
</dbReference>
<dbReference type="SMART" id="SM00220">
    <property type="entry name" value="S_TKc"/>
    <property type="match status" value="1"/>
</dbReference>
<dbReference type="InterPro" id="IPR045269">
    <property type="entry name" value="Atg1-like"/>
</dbReference>
<keyword evidence="2 5" id="KW-0547">Nucleotide-binding</keyword>
<dbReference type="SUPFAM" id="SSF56112">
    <property type="entry name" value="Protein kinase-like (PK-like)"/>
    <property type="match status" value="1"/>
</dbReference>
<dbReference type="PANTHER" id="PTHR24348">
    <property type="entry name" value="SERINE/THREONINE-PROTEIN KINASE UNC-51-RELATED"/>
    <property type="match status" value="1"/>
</dbReference>
<keyword evidence="9" id="KW-1185">Reference proteome</keyword>
<dbReference type="FunCoup" id="E4X7D5">
    <property type="interactions" value="128"/>
</dbReference>
<keyword evidence="6" id="KW-0723">Serine/threonine-protein kinase</keyword>
<gene>
    <name evidence="8" type="ORF">GSOID_T00003469001</name>
</gene>
<dbReference type="Proteomes" id="UP000001307">
    <property type="component" value="Unassembled WGS sequence"/>
</dbReference>
<organism evidence="8">
    <name type="scientific">Oikopleura dioica</name>
    <name type="common">Tunicate</name>
    <dbReference type="NCBI Taxonomy" id="34765"/>
    <lineage>
        <taxon>Eukaryota</taxon>
        <taxon>Metazoa</taxon>
        <taxon>Chordata</taxon>
        <taxon>Tunicata</taxon>
        <taxon>Appendicularia</taxon>
        <taxon>Copelata</taxon>
        <taxon>Oikopleuridae</taxon>
        <taxon>Oikopleura</taxon>
    </lineage>
</organism>
<evidence type="ECO:0000313" key="9">
    <source>
        <dbReference type="Proteomes" id="UP000001307"/>
    </source>
</evidence>
<dbReference type="GO" id="GO:0004674">
    <property type="term" value="F:protein serine/threonine kinase activity"/>
    <property type="evidence" value="ECO:0007669"/>
    <property type="project" value="UniProtKB-KW"/>
</dbReference>
<keyword evidence="1" id="KW-0808">Transferase</keyword>
<feature type="binding site" evidence="5">
    <location>
        <position position="35"/>
    </location>
    <ligand>
        <name>ATP</name>
        <dbReference type="ChEBI" id="CHEBI:30616"/>
    </ligand>
</feature>
<evidence type="ECO:0000256" key="3">
    <source>
        <dbReference type="ARBA" id="ARBA00022777"/>
    </source>
</evidence>
<dbReference type="PROSITE" id="PS00108">
    <property type="entry name" value="PROTEIN_KINASE_ST"/>
    <property type="match status" value="1"/>
</dbReference>
<dbReference type="PROSITE" id="PS50011">
    <property type="entry name" value="PROTEIN_KINASE_DOM"/>
    <property type="match status" value="1"/>
</dbReference>
<sequence>MSDQEYVLLDEIGEGAFGKVYKSRKESTQEILAAKIVRCTAPEGIDLALAEMWALSKLQHHPNVLRFHGAYLESDGEFTFLKHGDKTNAPYRRLIESCLKGEMMCQMTMDSRLWFMTELCSDGDLNRYILKIQETKTAAENSLINAQICIQMLDGLKFLHHNNVVHRDLKPENILVDLANELRPKIKIADFGLSTVLTEEHSRCSSACGSDYFMAPEVWNGPQKEYQGDLADVWSAGACCLALTDRSYFRDSKSKKKLLGIYYKDEDKNVRPFGEAQLSKANIDVEEFVERFKKPTKPIGWYGKDNKFRKIVVKALSRDAKDRPTSKEFHHQLVLAGKAKINRSKSGSIRENSPKPVQESPPLKIRRYARVRRPLRDVIPVEKHNRSPLLSH</sequence>
<dbReference type="Pfam" id="PF00069">
    <property type="entry name" value="Pkinase"/>
    <property type="match status" value="1"/>
</dbReference>
<reference evidence="8" key="1">
    <citation type="journal article" date="2010" name="Science">
        <title>Plasticity of animal genome architecture unmasked by rapid evolution of a pelagic tunicate.</title>
        <authorList>
            <person name="Denoeud F."/>
            <person name="Henriet S."/>
            <person name="Mungpakdee S."/>
            <person name="Aury J.M."/>
            <person name="Da Silva C."/>
            <person name="Brinkmann H."/>
            <person name="Mikhaleva J."/>
            <person name="Olsen L.C."/>
            <person name="Jubin C."/>
            <person name="Canestro C."/>
            <person name="Bouquet J.M."/>
            <person name="Danks G."/>
            <person name="Poulain J."/>
            <person name="Campsteijn C."/>
            <person name="Adamski M."/>
            <person name="Cross I."/>
            <person name="Yadetie F."/>
            <person name="Muffato M."/>
            <person name="Louis A."/>
            <person name="Butcher S."/>
            <person name="Tsagkogeorga G."/>
            <person name="Konrad A."/>
            <person name="Singh S."/>
            <person name="Jensen M.F."/>
            <person name="Cong E.H."/>
            <person name="Eikeseth-Otteraa H."/>
            <person name="Noel B."/>
            <person name="Anthouard V."/>
            <person name="Porcel B.M."/>
            <person name="Kachouri-Lafond R."/>
            <person name="Nishino A."/>
            <person name="Ugolini M."/>
            <person name="Chourrout P."/>
            <person name="Nishida H."/>
            <person name="Aasland R."/>
            <person name="Huzurbazar S."/>
            <person name="Westhof E."/>
            <person name="Delsuc F."/>
            <person name="Lehrach H."/>
            <person name="Reinhardt R."/>
            <person name="Weissenbach J."/>
            <person name="Roy S.W."/>
            <person name="Artiguenave F."/>
            <person name="Postlethwait J.H."/>
            <person name="Manak J.R."/>
            <person name="Thompson E.M."/>
            <person name="Jaillon O."/>
            <person name="Du Pasquier L."/>
            <person name="Boudinot P."/>
            <person name="Liberles D.A."/>
            <person name="Volff J.N."/>
            <person name="Philippe H."/>
            <person name="Lenhard B."/>
            <person name="Roest Crollius H."/>
            <person name="Wincker P."/>
            <person name="Chourrout D."/>
        </authorList>
    </citation>
    <scope>NUCLEOTIDE SEQUENCE [LARGE SCALE GENOMIC DNA]</scope>
</reference>
<dbReference type="GO" id="GO:0016020">
    <property type="term" value="C:membrane"/>
    <property type="evidence" value="ECO:0007669"/>
    <property type="project" value="TreeGrafter"/>
</dbReference>
<evidence type="ECO:0000313" key="8">
    <source>
        <dbReference type="EMBL" id="CBY18607.1"/>
    </source>
</evidence>
<dbReference type="InterPro" id="IPR011009">
    <property type="entry name" value="Kinase-like_dom_sf"/>
</dbReference>
<evidence type="ECO:0000256" key="1">
    <source>
        <dbReference type="ARBA" id="ARBA00022679"/>
    </source>
</evidence>